<dbReference type="PANTHER" id="PTHR43245:SF13">
    <property type="entry name" value="UDP-D-APIOSE_UDP-D-XYLOSE SYNTHASE 2"/>
    <property type="match status" value="1"/>
</dbReference>
<sequence>MKALVTGGAGFIGSNLVDRLLAEGHSVEVVDNLSTGKLANLSDARANRDHDFSFHQIDICDPSVADLIERNTPDVVFHLAAQIDVRVSVLDPTFDARVNVLGALNVIEGARRAGAQKVVFASSGGTIYGVVDPEDLPVTEAHSQHPVAPYGVSKKVITDYLYAFRELHQMEYTSLALANVYGPRQDPHGEAGVVAIFAGRLLSGESCTIFGDGSQTRDYVYVDDVVDAFVRAAERGSGLLCNIGTGIETSVLELHAAMAANAGVTTPAELAPARDGELQRSCLNATRAKMHLAWEPFTDLATGTAEVLDYFRAQQSVR</sequence>
<dbReference type="AlphaFoldDB" id="A0A6J7FF69"/>
<dbReference type="EMBL" id="CAFBMG010000017">
    <property type="protein sequence ID" value="CAB4892448.1"/>
    <property type="molecule type" value="Genomic_DNA"/>
</dbReference>
<dbReference type="InterPro" id="IPR001509">
    <property type="entry name" value="Epimerase_deHydtase"/>
</dbReference>
<gene>
    <name evidence="2" type="ORF">UFOPK3519_00370</name>
</gene>
<feature type="domain" description="NAD-dependent epimerase/dehydratase" evidence="1">
    <location>
        <begin position="3"/>
        <end position="244"/>
    </location>
</feature>
<reference evidence="2" key="1">
    <citation type="submission" date="2020-05" db="EMBL/GenBank/DDBJ databases">
        <authorList>
            <person name="Chiriac C."/>
            <person name="Salcher M."/>
            <person name="Ghai R."/>
            <person name="Kavagutti S V."/>
        </authorList>
    </citation>
    <scope>NUCLEOTIDE SEQUENCE</scope>
</reference>
<evidence type="ECO:0000259" key="1">
    <source>
        <dbReference type="Pfam" id="PF01370"/>
    </source>
</evidence>
<dbReference type="Pfam" id="PF01370">
    <property type="entry name" value="Epimerase"/>
    <property type="match status" value="1"/>
</dbReference>
<dbReference type="SUPFAM" id="SSF51735">
    <property type="entry name" value="NAD(P)-binding Rossmann-fold domains"/>
    <property type="match status" value="1"/>
</dbReference>
<dbReference type="Gene3D" id="3.40.50.720">
    <property type="entry name" value="NAD(P)-binding Rossmann-like Domain"/>
    <property type="match status" value="1"/>
</dbReference>
<evidence type="ECO:0000313" key="2">
    <source>
        <dbReference type="EMBL" id="CAB4892448.1"/>
    </source>
</evidence>
<dbReference type="Gene3D" id="3.90.25.10">
    <property type="entry name" value="UDP-galactose 4-epimerase, domain 1"/>
    <property type="match status" value="1"/>
</dbReference>
<dbReference type="InterPro" id="IPR050177">
    <property type="entry name" value="Lipid_A_modif_metabolic_enz"/>
</dbReference>
<dbReference type="InterPro" id="IPR036291">
    <property type="entry name" value="NAD(P)-bd_dom_sf"/>
</dbReference>
<proteinExistence type="predicted"/>
<organism evidence="2">
    <name type="scientific">freshwater metagenome</name>
    <dbReference type="NCBI Taxonomy" id="449393"/>
    <lineage>
        <taxon>unclassified sequences</taxon>
        <taxon>metagenomes</taxon>
        <taxon>ecological metagenomes</taxon>
    </lineage>
</organism>
<protein>
    <submittedName>
        <fullName evidence="2">Unannotated protein</fullName>
    </submittedName>
</protein>
<accession>A0A6J7FF69</accession>
<dbReference type="PANTHER" id="PTHR43245">
    <property type="entry name" value="BIFUNCTIONAL POLYMYXIN RESISTANCE PROTEIN ARNA"/>
    <property type="match status" value="1"/>
</dbReference>
<name>A0A6J7FF69_9ZZZZ</name>